<dbReference type="InterPro" id="IPR036754">
    <property type="entry name" value="YbaK/aa-tRNA-synt-asso_dom_sf"/>
</dbReference>
<comment type="caution">
    <text evidence="2">The sequence shown here is derived from an EMBL/GenBank/DDBJ whole genome shotgun (WGS) entry which is preliminary data.</text>
</comment>
<dbReference type="InterPro" id="IPR007214">
    <property type="entry name" value="YbaK/aa-tRNA-synth-assoc-dom"/>
</dbReference>
<reference evidence="2" key="1">
    <citation type="journal article" date="2023" name="Front. Microbiol.">
        <title>Genomic-based phylogenetic and metabolic analyses of the genus Natronomonas, and description of Natronomonas aquatica sp. nov.</title>
        <authorList>
            <person name="Garcia-Roldan A."/>
            <person name="Duran-Viseras A."/>
            <person name="de la Haba R.R."/>
            <person name="Corral P."/>
            <person name="Sanchez-Porro C."/>
            <person name="Ventosa A."/>
        </authorList>
    </citation>
    <scope>NUCLEOTIDE SEQUENCE</scope>
    <source>
        <strain evidence="2">F2-12</strain>
    </source>
</reference>
<keyword evidence="3" id="KW-1185">Reference proteome</keyword>
<dbReference type="Gene3D" id="3.90.960.10">
    <property type="entry name" value="YbaK/aminoacyl-tRNA synthetase-associated domain"/>
    <property type="match status" value="1"/>
</dbReference>
<feature type="domain" description="YbaK/aminoacyl-tRNA synthetase-associated" evidence="1">
    <location>
        <begin position="27"/>
        <end position="145"/>
    </location>
</feature>
<dbReference type="CDD" id="cd04333">
    <property type="entry name" value="ProX_deacylase"/>
    <property type="match status" value="1"/>
</dbReference>
<dbReference type="EMBL" id="JAHLKM010000002">
    <property type="protein sequence ID" value="MCQ4332272.1"/>
    <property type="molecule type" value="Genomic_DNA"/>
</dbReference>
<proteinExistence type="predicted"/>
<dbReference type="PANTHER" id="PTHR30411">
    <property type="entry name" value="CYTOPLASMIC PROTEIN"/>
    <property type="match status" value="1"/>
</dbReference>
<dbReference type="Pfam" id="PF04073">
    <property type="entry name" value="tRNA_edit"/>
    <property type="match status" value="1"/>
</dbReference>
<sequence>MHPRAEEFKERVEERYGFEVAVHEFPEGTKTAADAAEAVGCSVEQIASGIVLSAGGDLVISVTSGANRVSEAKIAARVGVDPATVSMADADEIKTTLGWSIGGVPPFCHRTAVPVFLDETLTEFDEVWAAAGTPEAVFPIDPESIAGFSDATVTDVVETGA</sequence>
<dbReference type="SUPFAM" id="SSF55826">
    <property type="entry name" value="YbaK/ProRS associated domain"/>
    <property type="match status" value="1"/>
</dbReference>
<evidence type="ECO:0000313" key="2">
    <source>
        <dbReference type="EMBL" id="MCQ4332272.1"/>
    </source>
</evidence>
<name>A0A9R1D5U9_9EURY</name>
<gene>
    <name evidence="2" type="ORF">KM295_01965</name>
</gene>
<organism evidence="2 3">
    <name type="scientific">Natronomonas aquatica</name>
    <dbReference type="NCBI Taxonomy" id="2841590"/>
    <lineage>
        <taxon>Archaea</taxon>
        <taxon>Methanobacteriati</taxon>
        <taxon>Methanobacteriota</taxon>
        <taxon>Stenosarchaea group</taxon>
        <taxon>Halobacteria</taxon>
        <taxon>Halobacteriales</taxon>
        <taxon>Natronomonadaceae</taxon>
        <taxon>Natronomonas</taxon>
    </lineage>
</organism>
<dbReference type="PANTHER" id="PTHR30411:SF1">
    <property type="entry name" value="CYTOPLASMIC PROTEIN"/>
    <property type="match status" value="1"/>
</dbReference>
<dbReference type="Proteomes" id="UP001139494">
    <property type="component" value="Unassembled WGS sequence"/>
</dbReference>
<dbReference type="AlphaFoldDB" id="A0A9R1D5U9"/>
<dbReference type="GO" id="GO:0002161">
    <property type="term" value="F:aminoacyl-tRNA deacylase activity"/>
    <property type="evidence" value="ECO:0007669"/>
    <property type="project" value="InterPro"/>
</dbReference>
<protein>
    <submittedName>
        <fullName evidence="2">YbaK/EbsC family protein</fullName>
    </submittedName>
</protein>
<evidence type="ECO:0000259" key="1">
    <source>
        <dbReference type="Pfam" id="PF04073"/>
    </source>
</evidence>
<evidence type="ECO:0000313" key="3">
    <source>
        <dbReference type="Proteomes" id="UP001139494"/>
    </source>
</evidence>
<accession>A0A9R1D5U9</accession>
<dbReference type="RefSeq" id="WP_256028195.1">
    <property type="nucleotide sequence ID" value="NZ_JAHLKM010000002.1"/>
</dbReference>